<dbReference type="AlphaFoldDB" id="A0A4Y2WRX8"/>
<sequence>MCKMSHSGWDRGLFRRHKSYSLVNESWKYTLEFKKHWNIFQCFFHFISATMFNTLRVPWMAHAKLSIQATCIIYNATGKVKTDRSATCTINGTLCRNYAKQANYLWTDDT</sequence>
<proteinExistence type="predicted"/>
<evidence type="ECO:0000313" key="1">
    <source>
        <dbReference type="EMBL" id="GBO40235.1"/>
    </source>
</evidence>
<gene>
    <name evidence="1" type="ORF">AVEN_185516_1</name>
    <name evidence="2" type="ORF">AVEN_70570_1</name>
</gene>
<keyword evidence="3" id="KW-1185">Reference proteome</keyword>
<reference evidence="1 3" key="1">
    <citation type="journal article" date="2019" name="Sci. Rep.">
        <title>Orb-weaving spider Araneus ventricosus genome elucidates the spidroin gene catalogue.</title>
        <authorList>
            <person name="Kono N."/>
            <person name="Nakamura H."/>
            <person name="Ohtoshi R."/>
            <person name="Moran D.A.P."/>
            <person name="Shinohara A."/>
            <person name="Yoshida Y."/>
            <person name="Fujiwara M."/>
            <person name="Mori M."/>
            <person name="Tomita M."/>
            <person name="Arakawa K."/>
        </authorList>
    </citation>
    <scope>NUCLEOTIDE SEQUENCE [LARGE SCALE GENOMIC DNA]</scope>
</reference>
<dbReference type="Proteomes" id="UP000499080">
    <property type="component" value="Unassembled WGS sequence"/>
</dbReference>
<dbReference type="EMBL" id="BGPR01065502">
    <property type="protein sequence ID" value="GBO40304.1"/>
    <property type="molecule type" value="Genomic_DNA"/>
</dbReference>
<organism evidence="1 3">
    <name type="scientific">Araneus ventricosus</name>
    <name type="common">Orbweaver spider</name>
    <name type="synonym">Epeira ventricosa</name>
    <dbReference type="NCBI Taxonomy" id="182803"/>
    <lineage>
        <taxon>Eukaryota</taxon>
        <taxon>Metazoa</taxon>
        <taxon>Ecdysozoa</taxon>
        <taxon>Arthropoda</taxon>
        <taxon>Chelicerata</taxon>
        <taxon>Arachnida</taxon>
        <taxon>Araneae</taxon>
        <taxon>Araneomorphae</taxon>
        <taxon>Entelegynae</taxon>
        <taxon>Araneoidea</taxon>
        <taxon>Araneidae</taxon>
        <taxon>Araneus</taxon>
    </lineage>
</organism>
<evidence type="ECO:0000313" key="3">
    <source>
        <dbReference type="Proteomes" id="UP000499080"/>
    </source>
</evidence>
<comment type="caution">
    <text evidence="1">The sequence shown here is derived from an EMBL/GenBank/DDBJ whole genome shotgun (WGS) entry which is preliminary data.</text>
</comment>
<evidence type="ECO:0000313" key="2">
    <source>
        <dbReference type="EMBL" id="GBO40304.1"/>
    </source>
</evidence>
<accession>A0A4Y2WRX8</accession>
<name>A0A4Y2WRX8_ARAVE</name>
<protein>
    <submittedName>
        <fullName evidence="1">Uncharacterized protein</fullName>
    </submittedName>
</protein>
<dbReference type="EMBL" id="BGPR01065411">
    <property type="protein sequence ID" value="GBO40235.1"/>
    <property type="molecule type" value="Genomic_DNA"/>
</dbReference>